<evidence type="ECO:0000313" key="11">
    <source>
        <dbReference type="EMBL" id="CCC92623.1"/>
    </source>
</evidence>
<keyword evidence="8" id="KW-0808">Transferase</keyword>
<dbReference type="SMART" id="SM00220">
    <property type="entry name" value="S_TKc"/>
    <property type="match status" value="1"/>
</dbReference>
<proteinExistence type="inferred from homology"/>
<dbReference type="InterPro" id="IPR008271">
    <property type="entry name" value="Ser/Thr_kinase_AS"/>
</dbReference>
<evidence type="ECO:0000256" key="2">
    <source>
        <dbReference type="ARBA" id="ARBA00022741"/>
    </source>
</evidence>
<reference evidence="11" key="1">
    <citation type="journal article" date="2012" name="Proc. Natl. Acad. Sci. U.S.A.">
        <title>Antigenic diversity is generated by distinct evolutionary mechanisms in African trypanosome species.</title>
        <authorList>
            <person name="Jackson A.P."/>
            <person name="Berry A."/>
            <person name="Aslett M."/>
            <person name="Allison H.C."/>
            <person name="Burton P."/>
            <person name="Vavrova-Anderson J."/>
            <person name="Brown R."/>
            <person name="Browne H."/>
            <person name="Corton N."/>
            <person name="Hauser H."/>
            <person name="Gamble J."/>
            <person name="Gilderthorp R."/>
            <person name="Marcello L."/>
            <person name="McQuillan J."/>
            <person name="Otto T.D."/>
            <person name="Quail M.A."/>
            <person name="Sanders M.J."/>
            <person name="van Tonder A."/>
            <person name="Ginger M.L."/>
            <person name="Field M.C."/>
            <person name="Barry J.D."/>
            <person name="Hertz-Fowler C."/>
            <person name="Berriman M."/>
        </authorList>
    </citation>
    <scope>NUCLEOTIDE SEQUENCE</scope>
    <source>
        <strain evidence="11">IL3000</strain>
    </source>
</reference>
<dbReference type="GO" id="GO:0004674">
    <property type="term" value="F:protein serine/threonine kinase activity"/>
    <property type="evidence" value="ECO:0007669"/>
    <property type="project" value="UniProtKB-KW"/>
</dbReference>
<dbReference type="Gene3D" id="1.10.510.10">
    <property type="entry name" value="Transferase(Phosphotransferase) domain 1"/>
    <property type="match status" value="1"/>
</dbReference>
<evidence type="ECO:0000256" key="7">
    <source>
        <dbReference type="PROSITE-ProRule" id="PRU10141"/>
    </source>
</evidence>
<evidence type="ECO:0000256" key="5">
    <source>
        <dbReference type="ARBA" id="ARBA00022840"/>
    </source>
</evidence>
<dbReference type="PROSITE" id="PS50011">
    <property type="entry name" value="PROTEIN_KINASE_DOM"/>
    <property type="match status" value="1"/>
</dbReference>
<keyword evidence="2 7" id="KW-0547">Nucleotide-binding</keyword>
<evidence type="ECO:0000256" key="3">
    <source>
        <dbReference type="ARBA" id="ARBA00022771"/>
    </source>
</evidence>
<keyword evidence="5 7" id="KW-0067">ATP-binding</keyword>
<protein>
    <submittedName>
        <fullName evidence="11">Uncharacterized protein TCIL3000_9_160</fullName>
    </submittedName>
</protein>
<evidence type="ECO:0000256" key="6">
    <source>
        <dbReference type="PROSITE-ProRule" id="PRU00091"/>
    </source>
</evidence>
<dbReference type="InterPro" id="IPR000719">
    <property type="entry name" value="Prot_kinase_dom"/>
</dbReference>
<dbReference type="AlphaFoldDB" id="G0UTA9"/>
<evidence type="ECO:0000256" key="4">
    <source>
        <dbReference type="ARBA" id="ARBA00022833"/>
    </source>
</evidence>
<dbReference type="PROSITE" id="PS00108">
    <property type="entry name" value="PROTEIN_KINASE_ST"/>
    <property type="match status" value="1"/>
</dbReference>
<keyword evidence="3 6" id="KW-0863">Zinc-finger</keyword>
<organism evidence="11">
    <name type="scientific">Trypanosoma congolense (strain IL3000)</name>
    <dbReference type="NCBI Taxonomy" id="1068625"/>
    <lineage>
        <taxon>Eukaryota</taxon>
        <taxon>Discoba</taxon>
        <taxon>Euglenozoa</taxon>
        <taxon>Kinetoplastea</taxon>
        <taxon>Metakinetoplastina</taxon>
        <taxon>Trypanosomatida</taxon>
        <taxon>Trypanosomatidae</taxon>
        <taxon>Trypanosoma</taxon>
        <taxon>Nannomonas</taxon>
    </lineage>
</organism>
<dbReference type="InterPro" id="IPR017441">
    <property type="entry name" value="Protein_kinase_ATP_BS"/>
</dbReference>
<dbReference type="InterPro" id="IPR017455">
    <property type="entry name" value="Znf_FYVE-rel"/>
</dbReference>
<evidence type="ECO:0000256" key="1">
    <source>
        <dbReference type="ARBA" id="ARBA00022723"/>
    </source>
</evidence>
<dbReference type="SUPFAM" id="SSF56112">
    <property type="entry name" value="Protein kinase-like (PK-like)"/>
    <property type="match status" value="1"/>
</dbReference>
<feature type="domain" description="FYVE-type" evidence="10">
    <location>
        <begin position="28"/>
        <end position="70"/>
    </location>
</feature>
<dbReference type="Pfam" id="PF00069">
    <property type="entry name" value="Pkinase"/>
    <property type="match status" value="1"/>
</dbReference>
<evidence type="ECO:0000259" key="10">
    <source>
        <dbReference type="PROSITE" id="PS50178"/>
    </source>
</evidence>
<evidence type="ECO:0000259" key="9">
    <source>
        <dbReference type="PROSITE" id="PS50011"/>
    </source>
</evidence>
<dbReference type="SMART" id="SM00064">
    <property type="entry name" value="FYVE"/>
    <property type="match status" value="1"/>
</dbReference>
<name>G0UTA9_TRYCI</name>
<feature type="domain" description="Protein kinase" evidence="9">
    <location>
        <begin position="136"/>
        <end position="410"/>
    </location>
</feature>
<dbReference type="Gene3D" id="3.30.40.10">
    <property type="entry name" value="Zinc/RING finger domain, C3HC4 (zinc finger)"/>
    <property type="match status" value="1"/>
</dbReference>
<dbReference type="PROSITE" id="PS50178">
    <property type="entry name" value="ZF_FYVE"/>
    <property type="match status" value="1"/>
</dbReference>
<dbReference type="VEuPathDB" id="TriTrypDB:TcIL3000_9_160"/>
<dbReference type="PROSITE" id="PS00107">
    <property type="entry name" value="PROTEIN_KINASE_ATP"/>
    <property type="match status" value="1"/>
</dbReference>
<keyword evidence="8" id="KW-0418">Kinase</keyword>
<dbReference type="PANTHER" id="PTHR24347">
    <property type="entry name" value="SERINE/THREONINE-PROTEIN KINASE"/>
    <property type="match status" value="1"/>
</dbReference>
<dbReference type="GO" id="GO:0008270">
    <property type="term" value="F:zinc ion binding"/>
    <property type="evidence" value="ECO:0007669"/>
    <property type="project" value="UniProtKB-KW"/>
</dbReference>
<accession>G0UTA9</accession>
<comment type="similarity">
    <text evidence="8">Belongs to the protein kinase superfamily.</text>
</comment>
<dbReference type="InterPro" id="IPR000306">
    <property type="entry name" value="Znf_FYVE"/>
</dbReference>
<dbReference type="SUPFAM" id="SSF57903">
    <property type="entry name" value="FYVE/PHD zinc finger"/>
    <property type="match status" value="1"/>
</dbReference>
<evidence type="ECO:0000256" key="8">
    <source>
        <dbReference type="RuleBase" id="RU000304"/>
    </source>
</evidence>
<dbReference type="GO" id="GO:0005524">
    <property type="term" value="F:ATP binding"/>
    <property type="evidence" value="ECO:0007669"/>
    <property type="project" value="UniProtKB-UniRule"/>
</dbReference>
<keyword evidence="8" id="KW-0723">Serine/threonine-protein kinase</keyword>
<keyword evidence="4" id="KW-0862">Zinc</keyword>
<dbReference type="InterPro" id="IPR011011">
    <property type="entry name" value="Znf_FYVE_PHD"/>
</dbReference>
<feature type="binding site" evidence="7">
    <location>
        <position position="167"/>
    </location>
    <ligand>
        <name>ATP</name>
        <dbReference type="ChEBI" id="CHEBI:30616"/>
    </ligand>
</feature>
<keyword evidence="1" id="KW-0479">Metal-binding</keyword>
<dbReference type="InterPro" id="IPR013083">
    <property type="entry name" value="Znf_RING/FYVE/PHD"/>
</dbReference>
<gene>
    <name evidence="11" type="ORF">TCIL3000_9_160</name>
</gene>
<dbReference type="EMBL" id="HE575322">
    <property type="protein sequence ID" value="CCC92623.1"/>
    <property type="molecule type" value="Genomic_DNA"/>
</dbReference>
<dbReference type="InterPro" id="IPR011009">
    <property type="entry name" value="Kinase-like_dom_sf"/>
</dbReference>
<sequence length="495" mass="56342">MSEEHEPAIHGAQWQDWCTAVTCHNRLCCKKFSLLLGKHYCQWCGNIFCDRCAPFSATRNSQPVRRCNSCRFPSIFRSLCNPRTHKRDGNVSSLIVSFLDSRSITALMQSCHVALAEFNVGDYAYYESITDRFPTYFEGAMIGKGGFGTVYKCEDRCRPGGARVALKVITKSSVVTYKLWSKIVTELSVLQSVDHENVARLLEVLQTPRQLVIVMEAGEGGTLMQAWKLAQKYNYNMEVFVANVVLQVAEGLDYLYREKAIVHRDIKLENIVLTHDFKRVMIIDFGLAEYIIKGEDQQLFVPCGTAGYTSPENVRAVVERRRVFTASGWTMHLADMYSLGVVAYILLSGQLPLSTRCFASLFKNMCRGVRCNGPQWSRVSDGAKSLVESLLKTDWRERADANAVRTHPFVCVKVPLIAEIAERHIYELSEAERNEVKEWVFVEPSSGHWDLIDVDAIDDEEKRKHLKKKTSELHECATDFSPKGFMRRLRSAVWE</sequence>